<feature type="signal peptide" evidence="1">
    <location>
        <begin position="1"/>
        <end position="22"/>
    </location>
</feature>
<keyword evidence="3" id="KW-1185">Reference proteome</keyword>
<protein>
    <submittedName>
        <fullName evidence="2">Uncharacterized protein</fullName>
    </submittedName>
</protein>
<sequence>MRLLNNLFFTCTPTIRLALVTADLISLLIPSLNPQSLCFAETADIHTCLIQIIAQSLLLATPFGLKHLGFEDDNKHQAVHETVLQQVLIPSEMFIGHLCMNRFSNVDGNQSWNFMELLAQLLRISPSYQPTMELVLHMPVILTIPSCLTFYENDRSISYFLSLLFYACKEWNERMGTNRQMWKTVSRMMRIEGIEDVIEEKLRNDKNEDIGRWIVAYSIEWSNLQGMNIPEQD</sequence>
<gene>
    <name evidence="2" type="ORF">BLNAU_7522</name>
</gene>
<name>A0ABQ9Y1N6_9EUKA</name>
<keyword evidence="1" id="KW-0732">Signal</keyword>
<dbReference type="PROSITE" id="PS50231">
    <property type="entry name" value="RICIN_B_LECTIN"/>
    <property type="match status" value="1"/>
</dbReference>
<proteinExistence type="predicted"/>
<dbReference type="EMBL" id="JARBJD010000045">
    <property type="protein sequence ID" value="KAK2957623.1"/>
    <property type="molecule type" value="Genomic_DNA"/>
</dbReference>
<organism evidence="2 3">
    <name type="scientific">Blattamonas nauphoetae</name>
    <dbReference type="NCBI Taxonomy" id="2049346"/>
    <lineage>
        <taxon>Eukaryota</taxon>
        <taxon>Metamonada</taxon>
        <taxon>Preaxostyla</taxon>
        <taxon>Oxymonadida</taxon>
        <taxon>Blattamonas</taxon>
    </lineage>
</organism>
<feature type="chain" id="PRO_5046852202" evidence="1">
    <location>
        <begin position="23"/>
        <end position="233"/>
    </location>
</feature>
<evidence type="ECO:0000313" key="2">
    <source>
        <dbReference type="EMBL" id="KAK2957623.1"/>
    </source>
</evidence>
<comment type="caution">
    <text evidence="2">The sequence shown here is derived from an EMBL/GenBank/DDBJ whole genome shotgun (WGS) entry which is preliminary data.</text>
</comment>
<accession>A0ABQ9Y1N6</accession>
<dbReference type="Proteomes" id="UP001281761">
    <property type="component" value="Unassembled WGS sequence"/>
</dbReference>
<evidence type="ECO:0000313" key="3">
    <source>
        <dbReference type="Proteomes" id="UP001281761"/>
    </source>
</evidence>
<evidence type="ECO:0000256" key="1">
    <source>
        <dbReference type="SAM" id="SignalP"/>
    </source>
</evidence>
<reference evidence="2 3" key="1">
    <citation type="journal article" date="2022" name="bioRxiv">
        <title>Genomics of Preaxostyla Flagellates Illuminates Evolutionary Transitions and the Path Towards Mitochondrial Loss.</title>
        <authorList>
            <person name="Novak L.V.F."/>
            <person name="Treitli S.C."/>
            <person name="Pyrih J."/>
            <person name="Halakuc P."/>
            <person name="Pipaliya S.V."/>
            <person name="Vacek V."/>
            <person name="Brzon O."/>
            <person name="Soukal P."/>
            <person name="Eme L."/>
            <person name="Dacks J.B."/>
            <person name="Karnkowska A."/>
            <person name="Elias M."/>
            <person name="Hampl V."/>
        </authorList>
    </citation>
    <scope>NUCLEOTIDE SEQUENCE [LARGE SCALE GENOMIC DNA]</scope>
    <source>
        <strain evidence="2">NAU3</strain>
        <tissue evidence="2">Gut</tissue>
    </source>
</reference>